<feature type="domain" description="Cas12f1-like TNB" evidence="8">
    <location>
        <begin position="355"/>
        <end position="420"/>
    </location>
</feature>
<sequence length="460" mass="52072">MQLGYVYKLKPSPQQKATMVEWLDMLLAQYNYLLRDRNDSYEQARSPKLGNFCDLRSDGEACPLTCSVSKSSSVGYPWKKSQKNPRRNAYEIQSSALPVLKKQRPWYKKIHSTVLQQMLRQLDTAFTKFFKGEAKYPRPKRRSRYRSFKYSPGQVKLDGDGIYLPGIGWMGFYNSRPIPDGFTIKSVTVRRKSRGWFVSLQIENKSVPLSPVKTANEIRPDRVKGCDLGIKKLVSTSDGETIVNPANTNKFKRQARRLKLRQRAASRKKKGSNNRKKLFGKVAYLHEKITNKRSACHWEIAKQLTDGTDALIFEDLNIRGMKSRCKPKPNENGGYDHNGQSAKKGLNRVISDAAWGELIKKVEVVAAKSGIPVIKINPRHTSQECPKCHHTSADNRSGEKFVCTECGYHDDADINGGVNIRNKGLKKLGIDPAQLPSVRRKVTPTETTVAHDCAWESPSL</sequence>
<evidence type="ECO:0000313" key="11">
    <source>
        <dbReference type="Proteomes" id="UP000176944"/>
    </source>
</evidence>
<dbReference type="Pfam" id="PF12323">
    <property type="entry name" value="HTH_OrfB_IS605"/>
    <property type="match status" value="1"/>
</dbReference>
<evidence type="ECO:0000259" key="8">
    <source>
        <dbReference type="Pfam" id="PF07282"/>
    </source>
</evidence>
<keyword evidence="6" id="KW-0233">DNA recombination</keyword>
<reference evidence="11" key="1">
    <citation type="submission" date="2016-10" db="EMBL/GenBank/DDBJ databases">
        <title>Comparative genomics uncovers the prolific and rare metabolic potential of the cyanobacterial genus Moorea.</title>
        <authorList>
            <person name="Leao T."/>
            <person name="Castelao G."/>
            <person name="Korobeynikov A."/>
            <person name="Monroe E.A."/>
            <person name="Podell S."/>
            <person name="Glukhov E."/>
            <person name="Allen E."/>
            <person name="Gerwick W.H."/>
            <person name="Gerwick L."/>
        </authorList>
    </citation>
    <scope>NUCLEOTIDE SEQUENCE [LARGE SCALE GENOMIC DNA]</scope>
    <source>
        <strain evidence="11">JHB</strain>
    </source>
</reference>
<dbReference type="AlphaFoldDB" id="A0A1D9G6B5"/>
<dbReference type="GO" id="GO:0046872">
    <property type="term" value="F:metal ion binding"/>
    <property type="evidence" value="ECO:0007669"/>
    <property type="project" value="UniProtKB-KW"/>
</dbReference>
<keyword evidence="4" id="KW-0862">Zinc</keyword>
<dbReference type="Proteomes" id="UP000176944">
    <property type="component" value="Chromosome"/>
</dbReference>
<evidence type="ECO:0000256" key="1">
    <source>
        <dbReference type="ARBA" id="ARBA00008761"/>
    </source>
</evidence>
<name>A0A1D9G6B5_MOOP1</name>
<dbReference type="InterPro" id="IPR001959">
    <property type="entry name" value="Transposase"/>
</dbReference>
<dbReference type="InterPro" id="IPR021027">
    <property type="entry name" value="Transposase_put_HTH"/>
</dbReference>
<evidence type="ECO:0000256" key="6">
    <source>
        <dbReference type="ARBA" id="ARBA00023172"/>
    </source>
</evidence>
<evidence type="ECO:0000259" key="9">
    <source>
        <dbReference type="Pfam" id="PF12323"/>
    </source>
</evidence>
<keyword evidence="3" id="KW-0479">Metal-binding</keyword>
<dbReference type="Pfam" id="PF01385">
    <property type="entry name" value="OrfB_IS605"/>
    <property type="match status" value="1"/>
</dbReference>
<dbReference type="EMBL" id="CP017708">
    <property type="protein sequence ID" value="AOY83035.1"/>
    <property type="molecule type" value="Genomic_DNA"/>
</dbReference>
<protein>
    <submittedName>
        <fullName evidence="10">Transposase</fullName>
    </submittedName>
</protein>
<evidence type="ECO:0000259" key="7">
    <source>
        <dbReference type="Pfam" id="PF01385"/>
    </source>
</evidence>
<evidence type="ECO:0000256" key="3">
    <source>
        <dbReference type="ARBA" id="ARBA00022723"/>
    </source>
</evidence>
<dbReference type="NCBIfam" id="NF040570">
    <property type="entry name" value="guided_TnpB"/>
    <property type="match status" value="1"/>
</dbReference>
<evidence type="ECO:0000256" key="4">
    <source>
        <dbReference type="ARBA" id="ARBA00022833"/>
    </source>
</evidence>
<keyword evidence="2" id="KW-0815">Transposition</keyword>
<accession>A0A1D9G6B5</accession>
<dbReference type="Pfam" id="PF07282">
    <property type="entry name" value="Cas12f1-like_TNB"/>
    <property type="match status" value="1"/>
</dbReference>
<gene>
    <name evidence="10" type="ORF">BJP36_27090</name>
</gene>
<dbReference type="GO" id="GO:0003677">
    <property type="term" value="F:DNA binding"/>
    <property type="evidence" value="ECO:0007669"/>
    <property type="project" value="UniProtKB-KW"/>
</dbReference>
<proteinExistence type="inferred from homology"/>
<evidence type="ECO:0000313" key="10">
    <source>
        <dbReference type="EMBL" id="AOY83035.1"/>
    </source>
</evidence>
<keyword evidence="5" id="KW-0238">DNA-binding</keyword>
<dbReference type="GO" id="GO:0032196">
    <property type="term" value="P:transposition"/>
    <property type="evidence" value="ECO:0007669"/>
    <property type="project" value="UniProtKB-KW"/>
</dbReference>
<feature type="domain" description="Transposase putative helix-turn-helix" evidence="9">
    <location>
        <begin position="1"/>
        <end position="44"/>
    </location>
</feature>
<feature type="domain" description="Probable transposase IS891/IS1136/IS1341" evidence="7">
    <location>
        <begin position="220"/>
        <end position="322"/>
    </location>
</feature>
<comment type="similarity">
    <text evidence="1">In the C-terminal section; belongs to the transposase 35 family.</text>
</comment>
<organism evidence="10 11">
    <name type="scientific">Moorena producens (strain JHB)</name>
    <dbReference type="NCBI Taxonomy" id="1454205"/>
    <lineage>
        <taxon>Bacteria</taxon>
        <taxon>Bacillati</taxon>
        <taxon>Cyanobacteriota</taxon>
        <taxon>Cyanophyceae</taxon>
        <taxon>Coleofasciculales</taxon>
        <taxon>Coleofasciculaceae</taxon>
        <taxon>Moorena</taxon>
    </lineage>
</organism>
<evidence type="ECO:0000256" key="2">
    <source>
        <dbReference type="ARBA" id="ARBA00022578"/>
    </source>
</evidence>
<dbReference type="InterPro" id="IPR010095">
    <property type="entry name" value="Cas12f1-like_TNB"/>
</dbReference>
<dbReference type="GO" id="GO:0006310">
    <property type="term" value="P:DNA recombination"/>
    <property type="evidence" value="ECO:0007669"/>
    <property type="project" value="UniProtKB-KW"/>
</dbReference>
<evidence type="ECO:0000256" key="5">
    <source>
        <dbReference type="ARBA" id="ARBA00023125"/>
    </source>
</evidence>